<feature type="compositionally biased region" description="Acidic residues" evidence="4">
    <location>
        <begin position="129"/>
        <end position="140"/>
    </location>
</feature>
<feature type="compositionally biased region" description="Basic and acidic residues" evidence="4">
    <location>
        <begin position="320"/>
        <end position="331"/>
    </location>
</feature>
<evidence type="ECO:0000313" key="6">
    <source>
        <dbReference type="Proteomes" id="UP000005627"/>
    </source>
</evidence>
<dbReference type="GO" id="GO:0032040">
    <property type="term" value="C:small-subunit processome"/>
    <property type="evidence" value="ECO:0007669"/>
    <property type="project" value="EnsemblFungi"/>
</dbReference>
<comment type="subcellular location">
    <subcellularLocation>
        <location evidence="1">Nucleus</location>
        <location evidence="1">Nucleolus</location>
    </subcellularLocation>
</comment>
<gene>
    <name evidence="5" type="primary">TDEL0B00410</name>
    <name evidence="5" type="ORF">TDEL_0B00410</name>
</gene>
<dbReference type="Proteomes" id="UP000005627">
    <property type="component" value="Chromosome 2"/>
</dbReference>
<accession>G8ZNH6</accession>
<dbReference type="EMBL" id="HE616743">
    <property type="protein sequence ID" value="CCE90170.1"/>
    <property type="molecule type" value="Genomic_DNA"/>
</dbReference>
<dbReference type="GO" id="GO:0000480">
    <property type="term" value="P:endonucleolytic cleavage in 5'-ETS of tricistronic rRNA transcript (SSU-rRNA, 5.8S rRNA, LSU-rRNA)"/>
    <property type="evidence" value="ECO:0007669"/>
    <property type="project" value="EnsemblFungi"/>
</dbReference>
<organism evidence="5 6">
    <name type="scientific">Torulaspora delbrueckii</name>
    <name type="common">Yeast</name>
    <name type="synonym">Candida colliculosa</name>
    <dbReference type="NCBI Taxonomy" id="4950"/>
    <lineage>
        <taxon>Eukaryota</taxon>
        <taxon>Fungi</taxon>
        <taxon>Dikarya</taxon>
        <taxon>Ascomycota</taxon>
        <taxon>Saccharomycotina</taxon>
        <taxon>Saccharomycetes</taxon>
        <taxon>Saccharomycetales</taxon>
        <taxon>Saccharomycetaceae</taxon>
        <taxon>Torulaspora</taxon>
    </lineage>
</organism>
<name>G8ZNH6_TORDE</name>
<keyword evidence="6" id="KW-1185">Reference proteome</keyword>
<feature type="region of interest" description="Disordered" evidence="4">
    <location>
        <begin position="209"/>
        <end position="230"/>
    </location>
</feature>
<dbReference type="FunCoup" id="G8ZNH6">
    <property type="interactions" value="879"/>
</dbReference>
<evidence type="ECO:0008006" key="7">
    <source>
        <dbReference type="Google" id="ProtNLM"/>
    </source>
</evidence>
<dbReference type="HOGENOM" id="CLU_003783_0_2_1"/>
<dbReference type="eggNOG" id="KOG2172">
    <property type="taxonomic scope" value="Eukaryota"/>
</dbReference>
<dbReference type="KEGG" id="tdl:TDEL_0B00410"/>
<dbReference type="InterPro" id="IPR006709">
    <property type="entry name" value="SSU_processome_Utp14"/>
</dbReference>
<dbReference type="PANTHER" id="PTHR14150:SF12">
    <property type="entry name" value="U3 SMALL NUCLEOLAR RNA-ASSOCIATED PROTEIN 14 HOMOLOG A"/>
    <property type="match status" value="1"/>
</dbReference>
<dbReference type="Pfam" id="PF04615">
    <property type="entry name" value="Utp14"/>
    <property type="match status" value="1"/>
</dbReference>
<evidence type="ECO:0000256" key="3">
    <source>
        <dbReference type="ARBA" id="ARBA00023242"/>
    </source>
</evidence>
<dbReference type="STRING" id="1076872.G8ZNH6"/>
<feature type="region of interest" description="Disordered" evidence="4">
    <location>
        <begin position="535"/>
        <end position="673"/>
    </location>
</feature>
<feature type="region of interest" description="Disordered" evidence="4">
    <location>
        <begin position="23"/>
        <end position="191"/>
    </location>
</feature>
<dbReference type="PANTHER" id="PTHR14150">
    <property type="entry name" value="U3 SMALL NUCLEOLAR RNA-ASSOCIATED PROTEIN 14"/>
    <property type="match status" value="1"/>
</dbReference>
<feature type="compositionally biased region" description="Acidic residues" evidence="4">
    <location>
        <begin position="57"/>
        <end position="85"/>
    </location>
</feature>
<feature type="compositionally biased region" description="Basic and acidic residues" evidence="4">
    <location>
        <begin position="636"/>
        <end position="657"/>
    </location>
</feature>
<evidence type="ECO:0000256" key="1">
    <source>
        <dbReference type="ARBA" id="ARBA00004604"/>
    </source>
</evidence>
<keyword evidence="2" id="KW-0597">Phosphoprotein</keyword>
<evidence type="ECO:0000313" key="5">
    <source>
        <dbReference type="EMBL" id="CCE90170.1"/>
    </source>
</evidence>
<feature type="region of interest" description="Disordered" evidence="4">
    <location>
        <begin position="302"/>
        <end position="331"/>
    </location>
</feature>
<dbReference type="GO" id="GO:0008047">
    <property type="term" value="F:enzyme activator activity"/>
    <property type="evidence" value="ECO:0007669"/>
    <property type="project" value="EnsemblFungi"/>
</dbReference>
<dbReference type="GO" id="GO:0000472">
    <property type="term" value="P:endonucleolytic cleavage to generate mature 5'-end of SSU-rRNA from (SSU-rRNA, 5.8S rRNA, LSU-rRNA)"/>
    <property type="evidence" value="ECO:0007669"/>
    <property type="project" value="EnsemblFungi"/>
</dbReference>
<feature type="compositionally biased region" description="Polar residues" evidence="4">
    <location>
        <begin position="569"/>
        <end position="580"/>
    </location>
</feature>
<protein>
    <recommendedName>
        <fullName evidence="7">U3 small nucleolar RNA-associated protein 14</fullName>
    </recommendedName>
</protein>
<proteinExistence type="predicted"/>
<reference evidence="5 6" key="1">
    <citation type="journal article" date="2011" name="Proc. Natl. Acad. Sci. U.S.A.">
        <title>Evolutionary erosion of yeast sex chromosomes by mating-type switching accidents.</title>
        <authorList>
            <person name="Gordon J.L."/>
            <person name="Armisen D."/>
            <person name="Proux-Wera E."/>
            <person name="Oheigeartaigh S.S."/>
            <person name="Byrne K.P."/>
            <person name="Wolfe K.H."/>
        </authorList>
    </citation>
    <scope>NUCLEOTIDE SEQUENCE [LARGE SCALE GENOMIC DNA]</scope>
    <source>
        <strain evidence="6">ATCC 10662 / CBS 1146 / NBRC 0425 / NCYC 2629 / NRRL Y-866</strain>
    </source>
</reference>
<feature type="region of interest" description="Disordered" evidence="4">
    <location>
        <begin position="473"/>
        <end position="508"/>
    </location>
</feature>
<dbReference type="OrthoDB" id="277439at2759"/>
<dbReference type="AlphaFoldDB" id="G8ZNH6"/>
<dbReference type="GO" id="GO:0000447">
    <property type="term" value="P:endonucleolytic cleavage in ITS1 to separate SSU-rRNA from 5.8S rRNA and LSU-rRNA from tricistronic rRNA transcript (SSU-rRNA, 5.8S rRNA, LSU-rRNA)"/>
    <property type="evidence" value="ECO:0007669"/>
    <property type="project" value="EnsemblFungi"/>
</dbReference>
<keyword evidence="3" id="KW-0539">Nucleus</keyword>
<dbReference type="RefSeq" id="XP_003679381.1">
    <property type="nucleotide sequence ID" value="XM_003679333.1"/>
</dbReference>
<dbReference type="GeneID" id="11503277"/>
<feature type="compositionally biased region" description="Basic and acidic residues" evidence="4">
    <location>
        <begin position="487"/>
        <end position="502"/>
    </location>
</feature>
<evidence type="ECO:0000256" key="2">
    <source>
        <dbReference type="ARBA" id="ARBA00022553"/>
    </source>
</evidence>
<feature type="compositionally biased region" description="Acidic residues" evidence="4">
    <location>
        <begin position="154"/>
        <end position="190"/>
    </location>
</feature>
<evidence type="ECO:0000256" key="4">
    <source>
        <dbReference type="SAM" id="MobiDB-lite"/>
    </source>
</evidence>
<sequence length="849" mass="96128">MAKKKSRSRSKVAKRAQNALEIAEKELAGNESGSDERLDYEDDNGHVVNLLRKVQGGDDEGSDEESFEDEELDSDEALGSDDDFDVLNSKMSQTIRDRKKGKKSLSSEDEGGYTSIDEADLVPLSQVWDMDEKDTNEDSDGDRPETKLQLKGSDDEDLSAEESSESSSADEGDDDEDPFDEISEDEEDVELNTITNDLLKQTENKSYKKLDNFGSGKDSEFSLPTGSGTKKLNLADLMSVVDDKDAAANARLIQKDTSALSVPLPQRIQERYNRKAAYELSKQEIERWQDVVQQNRRAEHLSFPMNPPTEHNHASTFTRSSEEPKTKLQEKVDSVLKESNLVEDQKNSTFEELATAKMSPEEMKKRTAEVRLMRELMFREERKAKRLKKIKSKAYRRIKKKEMLKNREMAGLSDESDDDHEAARARERMTLKHRANSKWSKDMIKHGMANDQATREEIEEMLRQGERLKEKMLDHNSEHEDEAGLSDIEREGVEQESPEKRTVGKTGVMDMAFMQNAAAREREANSELIAELRSIEGDQIEEEESHSQLLPEDNQNIQINKGRRIYIPGSSSAKQASGQNKADGVEDGQIVEKYDEPLSGEDEAQVKENSKSSNPWLDGSDGEEDVKVFRSSKVSVVDKDSSKLVKSAKKIEKASDRQKRKSGSKGRQDDDLLLDLDKTNRLQIVDPYAGSDGEDTGFMFKQQSSIAEAFAGDEVVDQFEDEKKRVAIDEDDKEEDVTLPGWGAWAGTGANPRKKRKFVKKIKGVASQDKRKDKNLKNVIINEKVNKKNLKYQSSAVPFPFESREQYERSLRMPLGQEWTSRASHQKMIKPRILTKPSQVISPLKAPFK</sequence>
<dbReference type="InParanoid" id="G8ZNH6"/>